<evidence type="ECO:0000256" key="11">
    <source>
        <dbReference type="ARBA" id="ARBA00041373"/>
    </source>
</evidence>
<evidence type="ECO:0000256" key="4">
    <source>
        <dbReference type="ARBA" id="ARBA00022559"/>
    </source>
</evidence>
<dbReference type="RefSeq" id="WP_160802923.1">
    <property type="nucleotide sequence ID" value="NZ_WUUL01000016.1"/>
</dbReference>
<gene>
    <name evidence="15" type="ORF">GSM42_17955</name>
</gene>
<evidence type="ECO:0000256" key="7">
    <source>
        <dbReference type="ARBA" id="ARBA00023157"/>
    </source>
</evidence>
<comment type="subunit">
    <text evidence="2">Monomer.</text>
</comment>
<dbReference type="CDD" id="cd03017">
    <property type="entry name" value="PRX_BCP"/>
    <property type="match status" value="1"/>
</dbReference>
<name>A0A6I4W024_9BACL</name>
<evidence type="ECO:0000256" key="8">
    <source>
        <dbReference type="ARBA" id="ARBA00023284"/>
    </source>
</evidence>
<dbReference type="GO" id="GO:0005737">
    <property type="term" value="C:cytoplasm"/>
    <property type="evidence" value="ECO:0007669"/>
    <property type="project" value="TreeGrafter"/>
</dbReference>
<dbReference type="InterPro" id="IPR024706">
    <property type="entry name" value="Peroxiredoxin_AhpC-typ"/>
</dbReference>
<dbReference type="PANTHER" id="PTHR42801">
    <property type="entry name" value="THIOREDOXIN-DEPENDENT PEROXIDE REDUCTASE"/>
    <property type="match status" value="1"/>
</dbReference>
<accession>A0A6I4W024</accession>
<dbReference type="PIRSF" id="PIRSF000239">
    <property type="entry name" value="AHPC"/>
    <property type="match status" value="1"/>
</dbReference>
<dbReference type="Proteomes" id="UP000430692">
    <property type="component" value="Unassembled WGS sequence"/>
</dbReference>
<dbReference type="PROSITE" id="PS51352">
    <property type="entry name" value="THIOREDOXIN_2"/>
    <property type="match status" value="1"/>
</dbReference>
<dbReference type="InterPro" id="IPR000866">
    <property type="entry name" value="AhpC/TSA"/>
</dbReference>
<dbReference type="GO" id="GO:0045454">
    <property type="term" value="P:cell redox homeostasis"/>
    <property type="evidence" value="ECO:0007669"/>
    <property type="project" value="TreeGrafter"/>
</dbReference>
<keyword evidence="8" id="KW-0676">Redox-active center</keyword>
<dbReference type="InterPro" id="IPR050924">
    <property type="entry name" value="Peroxiredoxin_BCP/PrxQ"/>
</dbReference>
<evidence type="ECO:0000256" key="2">
    <source>
        <dbReference type="ARBA" id="ARBA00011245"/>
    </source>
</evidence>
<feature type="domain" description="Thioredoxin" evidence="14">
    <location>
        <begin position="2"/>
        <end position="155"/>
    </location>
</feature>
<dbReference type="Pfam" id="PF00578">
    <property type="entry name" value="AhpC-TSA"/>
    <property type="match status" value="1"/>
</dbReference>
<comment type="function">
    <text evidence="1">Thiol-specific peroxidase that catalyzes the reduction of hydrogen peroxide and organic hydroperoxides to water and alcohols, respectively. Plays a role in cell protection against oxidative stress by detoxifying peroxides and as sensor of hydrogen peroxide-mediated signaling events.</text>
</comment>
<evidence type="ECO:0000259" key="14">
    <source>
        <dbReference type="PROSITE" id="PS51352"/>
    </source>
</evidence>
<dbReference type="AlphaFoldDB" id="A0A6I4W024"/>
<dbReference type="InterPro" id="IPR036249">
    <property type="entry name" value="Thioredoxin-like_sf"/>
</dbReference>
<keyword evidence="7" id="KW-1015">Disulfide bond</keyword>
<dbReference type="InterPro" id="IPR013766">
    <property type="entry name" value="Thioredoxin_domain"/>
</dbReference>
<dbReference type="EMBL" id="WUUL01000016">
    <property type="protein sequence ID" value="MXQ55570.1"/>
    <property type="molecule type" value="Genomic_DNA"/>
</dbReference>
<evidence type="ECO:0000313" key="15">
    <source>
        <dbReference type="EMBL" id="MXQ55570.1"/>
    </source>
</evidence>
<dbReference type="Gene3D" id="3.40.30.10">
    <property type="entry name" value="Glutaredoxin"/>
    <property type="match status" value="1"/>
</dbReference>
<evidence type="ECO:0000256" key="6">
    <source>
        <dbReference type="ARBA" id="ARBA00023002"/>
    </source>
</evidence>
<evidence type="ECO:0000256" key="9">
    <source>
        <dbReference type="ARBA" id="ARBA00032824"/>
    </source>
</evidence>
<evidence type="ECO:0000256" key="10">
    <source>
        <dbReference type="ARBA" id="ARBA00038489"/>
    </source>
</evidence>
<sequence>MINEGDIAPDFTLLSNKGPEVSLSDFRGKNVVLYFYPKDNTPGCTTEACDFRDAHQHFADVNAVILGVSRDNAASHRKFVDKYDLPFLLLSDTEETVCKEYDVLKEKTMFGKTGVGIERSTFIIDGEGKIVKIFRKVKVKDHVAEALSYIKENLT</sequence>
<evidence type="ECO:0000256" key="13">
    <source>
        <dbReference type="PIRSR" id="PIRSR000239-1"/>
    </source>
</evidence>
<comment type="caution">
    <text evidence="15">The sequence shown here is derived from an EMBL/GenBank/DDBJ whole genome shotgun (WGS) entry which is preliminary data.</text>
</comment>
<comment type="similarity">
    <text evidence="10">Belongs to the peroxiredoxin family. BCP/PrxQ subfamily.</text>
</comment>
<feature type="active site" description="Cysteine sulfenic acid (-SOH) intermediate; for peroxidase activity" evidence="13">
    <location>
        <position position="44"/>
    </location>
</feature>
<evidence type="ECO:0000256" key="5">
    <source>
        <dbReference type="ARBA" id="ARBA00022862"/>
    </source>
</evidence>
<proteinExistence type="inferred from homology"/>
<dbReference type="FunFam" id="3.40.30.10:FF:000007">
    <property type="entry name" value="Thioredoxin-dependent thiol peroxidase"/>
    <property type="match status" value="1"/>
</dbReference>
<evidence type="ECO:0000256" key="3">
    <source>
        <dbReference type="ARBA" id="ARBA00013017"/>
    </source>
</evidence>
<evidence type="ECO:0000313" key="16">
    <source>
        <dbReference type="Proteomes" id="UP000430692"/>
    </source>
</evidence>
<keyword evidence="4 15" id="KW-0575">Peroxidase</keyword>
<evidence type="ECO:0000256" key="1">
    <source>
        <dbReference type="ARBA" id="ARBA00003330"/>
    </source>
</evidence>
<keyword evidence="5" id="KW-0049">Antioxidant</keyword>
<reference evidence="15 16" key="1">
    <citation type="submission" date="2019-12" db="EMBL/GenBank/DDBJ databases">
        <title>Whole-genome analyses of novel actinobacteria.</title>
        <authorList>
            <person name="Sahin N."/>
            <person name="Saygin H."/>
        </authorList>
    </citation>
    <scope>NUCLEOTIDE SEQUENCE [LARGE SCALE GENOMIC DNA]</scope>
    <source>
        <strain evidence="15 16">KC615</strain>
    </source>
</reference>
<dbReference type="GO" id="GO:0034599">
    <property type="term" value="P:cellular response to oxidative stress"/>
    <property type="evidence" value="ECO:0007669"/>
    <property type="project" value="TreeGrafter"/>
</dbReference>
<dbReference type="NCBIfam" id="NF006960">
    <property type="entry name" value="PRK09437.1"/>
    <property type="match status" value="1"/>
</dbReference>
<comment type="catalytic activity">
    <reaction evidence="12">
        <text>a hydroperoxide + [thioredoxin]-dithiol = an alcohol + [thioredoxin]-disulfide + H2O</text>
        <dbReference type="Rhea" id="RHEA:62620"/>
        <dbReference type="Rhea" id="RHEA-COMP:10698"/>
        <dbReference type="Rhea" id="RHEA-COMP:10700"/>
        <dbReference type="ChEBI" id="CHEBI:15377"/>
        <dbReference type="ChEBI" id="CHEBI:29950"/>
        <dbReference type="ChEBI" id="CHEBI:30879"/>
        <dbReference type="ChEBI" id="CHEBI:35924"/>
        <dbReference type="ChEBI" id="CHEBI:50058"/>
        <dbReference type="EC" id="1.11.1.24"/>
    </reaction>
</comment>
<organism evidence="15 16">
    <name type="scientific">Shimazuella alba</name>
    <dbReference type="NCBI Taxonomy" id="2690964"/>
    <lineage>
        <taxon>Bacteria</taxon>
        <taxon>Bacillati</taxon>
        <taxon>Bacillota</taxon>
        <taxon>Bacilli</taxon>
        <taxon>Bacillales</taxon>
        <taxon>Thermoactinomycetaceae</taxon>
        <taxon>Shimazuella</taxon>
    </lineage>
</organism>
<dbReference type="EC" id="1.11.1.24" evidence="3"/>
<dbReference type="GO" id="GO:0008379">
    <property type="term" value="F:thioredoxin peroxidase activity"/>
    <property type="evidence" value="ECO:0007669"/>
    <property type="project" value="TreeGrafter"/>
</dbReference>
<keyword evidence="16" id="KW-1185">Reference proteome</keyword>
<dbReference type="SUPFAM" id="SSF52833">
    <property type="entry name" value="Thioredoxin-like"/>
    <property type="match status" value="1"/>
</dbReference>
<dbReference type="PANTHER" id="PTHR42801:SF4">
    <property type="entry name" value="AHPC_TSA FAMILY PROTEIN"/>
    <property type="match status" value="1"/>
</dbReference>
<evidence type="ECO:0000256" key="12">
    <source>
        <dbReference type="ARBA" id="ARBA00049091"/>
    </source>
</evidence>
<protein>
    <recommendedName>
        <fullName evidence="3">thioredoxin-dependent peroxiredoxin</fullName>
        <ecNumber evidence="3">1.11.1.24</ecNumber>
    </recommendedName>
    <alternativeName>
        <fullName evidence="11">Bacterioferritin comigratory protein</fullName>
    </alternativeName>
    <alternativeName>
        <fullName evidence="9">Thioredoxin peroxidase</fullName>
    </alternativeName>
</protein>
<keyword evidence="6 15" id="KW-0560">Oxidoreductase</keyword>